<evidence type="ECO:0000313" key="1">
    <source>
        <dbReference type="EMBL" id="MFB6489885.1"/>
    </source>
</evidence>
<keyword evidence="1" id="KW-0808">Transferase</keyword>
<protein>
    <submittedName>
        <fullName evidence="1">Pyridoxal phosphate-dependent aminotransferase</fullName>
        <ecNumber evidence="1">2.6.1.9</ecNumber>
    </submittedName>
</protein>
<proteinExistence type="predicted"/>
<keyword evidence="1" id="KW-0032">Aminotransferase</keyword>
<dbReference type="Proteomes" id="UP000033636">
    <property type="component" value="Unassembled WGS sequence"/>
</dbReference>
<gene>
    <name evidence="1" type="ORF">TU35_001345</name>
</gene>
<dbReference type="EMBL" id="JZWT02000003">
    <property type="protein sequence ID" value="MFB6489885.1"/>
    <property type="molecule type" value="Genomic_DNA"/>
</dbReference>
<sequence>MPLRRAPAFYAEPDVGYRVYRLHFNENYFLPDEYYEAIAAPVEPWEIRFYTQPYNTSLAEAIEGYHGLPKGSVVVTAGADDGLRLAIQLLNYAEEKKLLVAEPTYSMARILAEQLGVEYRAVPFAEDLSLDVDAIARGAKGGGVYLCSPNNPTGHLVKELEELAARLDGLLIYDAAYAEFADLWRPQLYEYGNVVEVRTFSKAWGLAGLRVGYLVARPELANALRALAYPHPVSAYSAKVVERALQNDNYVKKSVAEMRAVRDSIAPRIPLDKYVGANFMTLKIDGATAVAEELYRRGFAVRELGGKPLCKSCIRFTVAPAHVMEEFLKAFFDVLSA</sequence>
<reference evidence="1" key="1">
    <citation type="submission" date="2024-07" db="EMBL/GenBank/DDBJ databases">
        <title>Metagenome and Metagenome-Assembled Genomes of Archaea from a hot spring from the geothermal field of Los Azufres, Mexico.</title>
        <authorList>
            <person name="Marin-Paredes R."/>
            <person name="Martinez-Romero E."/>
            <person name="Servin-Garciduenas L.E."/>
        </authorList>
    </citation>
    <scope>NUCLEOTIDE SEQUENCE</scope>
</reference>
<name>A0ACC6UYQ3_9CREN</name>
<accession>A0ACC6UYQ3</accession>
<comment type="caution">
    <text evidence="1">The sequence shown here is derived from an EMBL/GenBank/DDBJ whole genome shotgun (WGS) entry which is preliminary data.</text>
</comment>
<dbReference type="EC" id="2.6.1.9" evidence="1"/>
<evidence type="ECO:0000313" key="2">
    <source>
        <dbReference type="Proteomes" id="UP000033636"/>
    </source>
</evidence>
<organism evidence="1 2">
    <name type="scientific">Thermoproteus sp. AZ2</name>
    <dbReference type="NCBI Taxonomy" id="1609232"/>
    <lineage>
        <taxon>Archaea</taxon>
        <taxon>Thermoproteota</taxon>
        <taxon>Thermoprotei</taxon>
        <taxon>Thermoproteales</taxon>
        <taxon>Thermoproteaceae</taxon>
        <taxon>Thermoproteus</taxon>
    </lineage>
</organism>